<name>A0A838BT00_9HYPH</name>
<dbReference type="Proteomes" id="UP000572984">
    <property type="component" value="Unassembled WGS sequence"/>
</dbReference>
<comment type="caution">
    <text evidence="1">The sequence shown here is derived from an EMBL/GenBank/DDBJ whole genome shotgun (WGS) entry which is preliminary data.</text>
</comment>
<evidence type="ECO:0000313" key="1">
    <source>
        <dbReference type="EMBL" id="MBA1158677.1"/>
    </source>
</evidence>
<dbReference type="RefSeq" id="WP_181054042.1">
    <property type="nucleotide sequence ID" value="NZ_JACDXJ010000001.1"/>
</dbReference>
<dbReference type="EMBL" id="JACDXJ010000001">
    <property type="protein sequence ID" value="MBA1158677.1"/>
    <property type="molecule type" value="Genomic_DNA"/>
</dbReference>
<evidence type="ECO:0000313" key="2">
    <source>
        <dbReference type="Proteomes" id="UP000572984"/>
    </source>
</evidence>
<protein>
    <submittedName>
        <fullName evidence="1">Uncharacterized protein</fullName>
    </submittedName>
</protein>
<organism evidence="1 2">
    <name type="scientific">Microvirga mediterraneensis</name>
    <dbReference type="NCBI Taxonomy" id="2754695"/>
    <lineage>
        <taxon>Bacteria</taxon>
        <taxon>Pseudomonadati</taxon>
        <taxon>Pseudomonadota</taxon>
        <taxon>Alphaproteobacteria</taxon>
        <taxon>Hyphomicrobiales</taxon>
        <taxon>Methylobacteriaceae</taxon>
        <taxon>Microvirga</taxon>
    </lineage>
</organism>
<accession>A0A838BT00</accession>
<sequence>MMTPEQKLIKVRGQAPEKRPSVRVLSAATSHSDCAFAMVALAARADLDKLCDGTDFEVAFGQDPQAFQRGEMFERRVKEPNYGTLIQLLRDKAGFPLTSVRVEDLRSRTPPNTAGLKQRAAETKRILRLIARNAATAPNIIDGAVLTCEIAGQTAYFEADSLAAAANGKLHVVEVKSFPITDARCDPDKLGAAVDQAAWYALLCRRTLADEGLSADIVSSEGFIIVADGVGLTPTLLRQPMEARIRRAERLLATLPKPAEILSRLPEGVELPAVALDPDLRLIVLEKLLDIVGTSYTPSCLQDCGMARLCRSRAHTSGLPVLCGGPVVRQLPGVHSLTRAIELSTGAPPGPAEVHAADALARAAAAYDRVLKGGGL</sequence>
<reference evidence="1 2" key="1">
    <citation type="submission" date="2020-07" db="EMBL/GenBank/DDBJ databases">
        <title>Draft genome and description of Microvirga mediterraneensis Marseille-Q2068 sp. nov.</title>
        <authorList>
            <person name="Boxberger M."/>
        </authorList>
    </citation>
    <scope>NUCLEOTIDE SEQUENCE [LARGE SCALE GENOMIC DNA]</scope>
    <source>
        <strain evidence="1 2">Marseille-Q2068</strain>
    </source>
</reference>
<proteinExistence type="predicted"/>
<dbReference type="AlphaFoldDB" id="A0A838BT00"/>
<keyword evidence="2" id="KW-1185">Reference proteome</keyword>
<gene>
    <name evidence="1" type="ORF">H0S73_21470</name>
</gene>